<feature type="region of interest" description="Disordered" evidence="1">
    <location>
        <begin position="25"/>
        <end position="51"/>
    </location>
</feature>
<proteinExistence type="predicted"/>
<feature type="region of interest" description="Disordered" evidence="1">
    <location>
        <begin position="121"/>
        <end position="154"/>
    </location>
</feature>
<protein>
    <submittedName>
        <fullName evidence="3">Uncharacterized protein</fullName>
    </submittedName>
</protein>
<sequence length="177" mass="18599">MLPAAVIVLALSLSVTAFAAPAHGHGAHHSIHRPGHHVSAHHGSHHAHGFHHPARDVDALLARSVLDQHAARDIQLATRALGDLFVRELIARADDDESGASIWGKLISFIPKAVKTVSGLIDGGSSSPSTPTSEPSPTASSAPTPSASGTPASKRDFEYLVTRELINHVARSLNELE</sequence>
<dbReference type="AlphaFoldDB" id="A0A4S4MMM2"/>
<evidence type="ECO:0000256" key="2">
    <source>
        <dbReference type="SAM" id="SignalP"/>
    </source>
</evidence>
<evidence type="ECO:0000313" key="4">
    <source>
        <dbReference type="Proteomes" id="UP000308730"/>
    </source>
</evidence>
<feature type="compositionally biased region" description="Low complexity" evidence="1">
    <location>
        <begin position="123"/>
        <end position="152"/>
    </location>
</feature>
<feature type="chain" id="PRO_5021018834" evidence="2">
    <location>
        <begin position="20"/>
        <end position="177"/>
    </location>
</feature>
<evidence type="ECO:0000313" key="3">
    <source>
        <dbReference type="EMBL" id="THH27112.1"/>
    </source>
</evidence>
<reference evidence="3 4" key="1">
    <citation type="submission" date="2019-02" db="EMBL/GenBank/DDBJ databases">
        <title>Genome sequencing of the rare red list fungi Antrodiella citrinella (Flaviporus citrinellus).</title>
        <authorList>
            <person name="Buettner E."/>
            <person name="Kellner H."/>
        </authorList>
    </citation>
    <scope>NUCLEOTIDE SEQUENCE [LARGE SCALE GENOMIC DNA]</scope>
    <source>
        <strain evidence="3 4">DSM 108506</strain>
    </source>
</reference>
<keyword evidence="2" id="KW-0732">Signal</keyword>
<accession>A0A4S4MMM2</accession>
<dbReference type="EMBL" id="SGPM01000279">
    <property type="protein sequence ID" value="THH27112.1"/>
    <property type="molecule type" value="Genomic_DNA"/>
</dbReference>
<keyword evidence="4" id="KW-1185">Reference proteome</keyword>
<gene>
    <name evidence="3" type="ORF">EUX98_g7077</name>
</gene>
<dbReference type="Proteomes" id="UP000308730">
    <property type="component" value="Unassembled WGS sequence"/>
</dbReference>
<organism evidence="3 4">
    <name type="scientific">Antrodiella citrinella</name>
    <dbReference type="NCBI Taxonomy" id="2447956"/>
    <lineage>
        <taxon>Eukaryota</taxon>
        <taxon>Fungi</taxon>
        <taxon>Dikarya</taxon>
        <taxon>Basidiomycota</taxon>
        <taxon>Agaricomycotina</taxon>
        <taxon>Agaricomycetes</taxon>
        <taxon>Polyporales</taxon>
        <taxon>Steccherinaceae</taxon>
        <taxon>Antrodiella</taxon>
    </lineage>
</organism>
<name>A0A4S4MMM2_9APHY</name>
<feature type="signal peptide" evidence="2">
    <location>
        <begin position="1"/>
        <end position="19"/>
    </location>
</feature>
<comment type="caution">
    <text evidence="3">The sequence shown here is derived from an EMBL/GenBank/DDBJ whole genome shotgun (WGS) entry which is preliminary data.</text>
</comment>
<evidence type="ECO:0000256" key="1">
    <source>
        <dbReference type="SAM" id="MobiDB-lite"/>
    </source>
</evidence>